<dbReference type="PIRSF" id="PIRSF006305">
    <property type="entry name" value="Maf"/>
    <property type="match status" value="1"/>
</dbReference>
<evidence type="ECO:0000256" key="1">
    <source>
        <dbReference type="ARBA" id="ARBA00001968"/>
    </source>
</evidence>
<comment type="catalytic activity">
    <reaction evidence="3">
        <text>UTP + H2O = UMP + diphosphate + H(+)</text>
        <dbReference type="Rhea" id="RHEA:29395"/>
        <dbReference type="ChEBI" id="CHEBI:15377"/>
        <dbReference type="ChEBI" id="CHEBI:15378"/>
        <dbReference type="ChEBI" id="CHEBI:33019"/>
        <dbReference type="ChEBI" id="CHEBI:46398"/>
        <dbReference type="ChEBI" id="CHEBI:57865"/>
        <dbReference type="EC" id="3.6.1.9"/>
    </reaction>
</comment>
<organism evidence="4">
    <name type="scientific">candidate division WOR-3 bacterium</name>
    <dbReference type="NCBI Taxonomy" id="2052148"/>
    <lineage>
        <taxon>Bacteria</taxon>
        <taxon>Bacteria division WOR-3</taxon>
    </lineage>
</organism>
<reference evidence="4" key="1">
    <citation type="journal article" date="2020" name="mSystems">
        <title>Genome- and Community-Level Interaction Insights into Carbon Utilization and Element Cycling Functions of Hydrothermarchaeota in Hydrothermal Sediment.</title>
        <authorList>
            <person name="Zhou Z."/>
            <person name="Liu Y."/>
            <person name="Xu W."/>
            <person name="Pan J."/>
            <person name="Luo Z.H."/>
            <person name="Li M."/>
        </authorList>
    </citation>
    <scope>NUCLEOTIDE SEQUENCE [LARGE SCALE GENOMIC DNA]</scope>
    <source>
        <strain evidence="4">HyVt-74</strain>
    </source>
</reference>
<dbReference type="PANTHER" id="PTHR43213:SF5">
    <property type="entry name" value="BIFUNCTIONAL DTTP_UTP PYROPHOSPHATASE_METHYLTRANSFERASE PROTEIN-RELATED"/>
    <property type="match status" value="1"/>
</dbReference>
<dbReference type="GO" id="GO:0047429">
    <property type="term" value="F:nucleoside triphosphate diphosphatase activity"/>
    <property type="evidence" value="ECO:0007669"/>
    <property type="project" value="UniProtKB-EC"/>
</dbReference>
<dbReference type="GO" id="GO:0005737">
    <property type="term" value="C:cytoplasm"/>
    <property type="evidence" value="ECO:0007669"/>
    <property type="project" value="UniProtKB-SubCell"/>
</dbReference>
<feature type="site" description="Important for substrate specificity" evidence="3">
    <location>
        <position position="68"/>
    </location>
</feature>
<evidence type="ECO:0000256" key="3">
    <source>
        <dbReference type="HAMAP-Rule" id="MF_00528"/>
    </source>
</evidence>
<comment type="caution">
    <text evidence="3">Lacks conserved residue(s) required for the propagation of feature annotation.</text>
</comment>
<feature type="active site" description="Proton acceptor" evidence="3">
    <location>
        <position position="67"/>
    </location>
</feature>
<accession>A0A7C5HNT5</accession>
<evidence type="ECO:0000256" key="2">
    <source>
        <dbReference type="ARBA" id="ARBA00022801"/>
    </source>
</evidence>
<dbReference type="Proteomes" id="UP000886110">
    <property type="component" value="Unassembled WGS sequence"/>
</dbReference>
<feature type="site" description="Important for substrate specificity" evidence="3">
    <location>
        <position position="11"/>
    </location>
</feature>
<keyword evidence="3" id="KW-0963">Cytoplasm</keyword>
<comment type="similarity">
    <text evidence="3">Belongs to the Maf family. YhdE subfamily.</text>
</comment>
<dbReference type="AlphaFoldDB" id="A0A7C5HNT5"/>
<dbReference type="PANTHER" id="PTHR43213">
    <property type="entry name" value="BIFUNCTIONAL DTTP/UTP PYROPHOSPHATASE/METHYLTRANSFERASE PROTEIN-RELATED"/>
    <property type="match status" value="1"/>
</dbReference>
<comment type="function">
    <text evidence="3">Nucleoside triphosphate pyrophosphatase that hydrolyzes dTTP and UTP. May have a dual role in cell division arrest and in preventing the incorporation of modified nucleotides into cellular nucleic acids.</text>
</comment>
<dbReference type="CDD" id="cd00555">
    <property type="entry name" value="Maf"/>
    <property type="match status" value="1"/>
</dbReference>
<gene>
    <name evidence="4" type="primary">maf</name>
    <name evidence="4" type="ORF">ENL19_02610</name>
</gene>
<dbReference type="SUPFAM" id="SSF52972">
    <property type="entry name" value="ITPase-like"/>
    <property type="match status" value="1"/>
</dbReference>
<comment type="cofactor">
    <cofactor evidence="1 3">
        <name>a divalent metal cation</name>
        <dbReference type="ChEBI" id="CHEBI:60240"/>
    </cofactor>
</comment>
<comment type="catalytic activity">
    <reaction evidence="3">
        <text>dTTP + H2O = dTMP + diphosphate + H(+)</text>
        <dbReference type="Rhea" id="RHEA:28534"/>
        <dbReference type="ChEBI" id="CHEBI:15377"/>
        <dbReference type="ChEBI" id="CHEBI:15378"/>
        <dbReference type="ChEBI" id="CHEBI:33019"/>
        <dbReference type="ChEBI" id="CHEBI:37568"/>
        <dbReference type="ChEBI" id="CHEBI:63528"/>
        <dbReference type="EC" id="3.6.1.9"/>
    </reaction>
</comment>
<name>A0A7C5HNT5_UNCW3</name>
<dbReference type="EC" id="3.6.1.9" evidence="3"/>
<dbReference type="EMBL" id="DRTB01000200">
    <property type="protein sequence ID" value="HHE04936.1"/>
    <property type="molecule type" value="Genomic_DNA"/>
</dbReference>
<evidence type="ECO:0000313" key="4">
    <source>
        <dbReference type="EMBL" id="HHE04936.1"/>
    </source>
</evidence>
<dbReference type="Pfam" id="PF02545">
    <property type="entry name" value="Maf"/>
    <property type="match status" value="1"/>
</dbReference>
<dbReference type="HAMAP" id="MF_00528">
    <property type="entry name" value="Maf"/>
    <property type="match status" value="1"/>
</dbReference>
<dbReference type="GO" id="GO:0009117">
    <property type="term" value="P:nucleotide metabolic process"/>
    <property type="evidence" value="ECO:0007669"/>
    <property type="project" value="UniProtKB-KW"/>
</dbReference>
<sequence length="193" mass="21608">MKVMLASGSPRRINILKKLGVDFVVRKVNIDEKIFESPDYTVIYNAQKKVEEASKEMMPEDIVIGFDTIVYLNRKIIGKPRDREEAFKILSKLSGKTHKVFTGIAIKYNMDLISDFDVSSVTFKKLMDTEILEYINSGEPFDKAGAYGVQGKAVSFIEKIEGSYTNVVGLPVEKLQNLLGKLGVHIEGKGVLE</sequence>
<feature type="site" description="Important for substrate specificity" evidence="3">
    <location>
        <position position="150"/>
    </location>
</feature>
<protein>
    <recommendedName>
        <fullName evidence="3">dTTP/UTP pyrophosphatase</fullName>
        <shortName evidence="3">dTTPase/UTPase</shortName>
        <ecNumber evidence="3">3.6.1.9</ecNumber>
    </recommendedName>
    <alternativeName>
        <fullName evidence="3">Nucleoside triphosphate pyrophosphatase</fullName>
    </alternativeName>
    <alternativeName>
        <fullName evidence="3">Nucleotide pyrophosphatase</fullName>
        <shortName evidence="3">Nucleotide PPase</shortName>
    </alternativeName>
</protein>
<dbReference type="InterPro" id="IPR003697">
    <property type="entry name" value="Maf-like"/>
</dbReference>
<proteinExistence type="inferred from homology"/>
<dbReference type="Gene3D" id="3.90.950.10">
    <property type="match status" value="1"/>
</dbReference>
<keyword evidence="3" id="KW-0546">Nucleotide metabolism</keyword>
<comment type="subcellular location">
    <subcellularLocation>
        <location evidence="3">Cytoplasm</location>
    </subcellularLocation>
</comment>
<dbReference type="NCBIfam" id="TIGR00172">
    <property type="entry name" value="maf"/>
    <property type="match status" value="1"/>
</dbReference>
<dbReference type="InterPro" id="IPR029001">
    <property type="entry name" value="ITPase-like_fam"/>
</dbReference>
<keyword evidence="2 3" id="KW-0378">Hydrolase</keyword>
<comment type="caution">
    <text evidence="4">The sequence shown here is derived from an EMBL/GenBank/DDBJ whole genome shotgun (WGS) entry which is preliminary data.</text>
</comment>